<comment type="caution">
    <text evidence="2">The sequence shown here is derived from an EMBL/GenBank/DDBJ whole genome shotgun (WGS) entry which is preliminary data.</text>
</comment>
<keyword evidence="3" id="KW-1185">Reference proteome</keyword>
<sequence>MLERHREAEGRQFPSIELQSLANTTVKLPKGGTCPPYVLLWPFRMGHQKQCDAWKAGLIDHTSGRQLDMDWYEIPTITGVMWRPTPIHNWIDNGMRSGIPVAAHPHITTMYQSASSVNGYLDRLGLTHSQSEPYLLLLAGTGTVLRCYRGMPTEEAIGDVLAAATSAMETYRTAATPASVVSPHTEDREAAQEAEVEMYRARESEREHAVIEAHERERDRVLAKRGEVAERDETEGAGIR</sequence>
<organism evidence="2 3">
    <name type="scientific">Kipferlia bialata</name>
    <dbReference type="NCBI Taxonomy" id="797122"/>
    <lineage>
        <taxon>Eukaryota</taxon>
        <taxon>Metamonada</taxon>
        <taxon>Carpediemonas-like organisms</taxon>
        <taxon>Kipferlia</taxon>
    </lineage>
</organism>
<feature type="compositionally biased region" description="Basic and acidic residues" evidence="1">
    <location>
        <begin position="200"/>
        <end position="231"/>
    </location>
</feature>
<feature type="region of interest" description="Disordered" evidence="1">
    <location>
        <begin position="200"/>
        <end position="240"/>
    </location>
</feature>
<name>A0A9K3GH41_9EUKA</name>
<dbReference type="AlphaFoldDB" id="A0A9K3GH41"/>
<dbReference type="EMBL" id="BDIP01000543">
    <property type="protein sequence ID" value="GIQ81956.1"/>
    <property type="molecule type" value="Genomic_DNA"/>
</dbReference>
<dbReference type="Proteomes" id="UP000265618">
    <property type="component" value="Unassembled WGS sequence"/>
</dbReference>
<accession>A0A9K3GH41</accession>
<evidence type="ECO:0000256" key="1">
    <source>
        <dbReference type="SAM" id="MobiDB-lite"/>
    </source>
</evidence>
<proteinExistence type="predicted"/>
<gene>
    <name evidence="2" type="ORF">KIPB_003008</name>
</gene>
<reference evidence="2 3" key="1">
    <citation type="journal article" date="2018" name="PLoS ONE">
        <title>The draft genome of Kipferlia bialata reveals reductive genome evolution in fornicate parasites.</title>
        <authorList>
            <person name="Tanifuji G."/>
            <person name="Takabayashi S."/>
            <person name="Kume K."/>
            <person name="Takagi M."/>
            <person name="Nakayama T."/>
            <person name="Kamikawa R."/>
            <person name="Inagaki Y."/>
            <person name="Hashimoto T."/>
        </authorList>
    </citation>
    <scope>NUCLEOTIDE SEQUENCE [LARGE SCALE GENOMIC DNA]</scope>
    <source>
        <strain evidence="2">NY0173</strain>
    </source>
</reference>
<protein>
    <submittedName>
        <fullName evidence="2">Uncharacterized protein</fullName>
    </submittedName>
</protein>
<evidence type="ECO:0000313" key="2">
    <source>
        <dbReference type="EMBL" id="GIQ81956.1"/>
    </source>
</evidence>
<evidence type="ECO:0000313" key="3">
    <source>
        <dbReference type="Proteomes" id="UP000265618"/>
    </source>
</evidence>